<feature type="region of interest" description="Disordered" evidence="1">
    <location>
        <begin position="173"/>
        <end position="203"/>
    </location>
</feature>
<proteinExistence type="predicted"/>
<dbReference type="AlphaFoldDB" id="A0A6L2KY78"/>
<name>A0A6L2KY78_TANCI</name>
<evidence type="ECO:0000256" key="1">
    <source>
        <dbReference type="SAM" id="MobiDB-lite"/>
    </source>
</evidence>
<evidence type="ECO:0000313" key="2">
    <source>
        <dbReference type="EMBL" id="GEU54631.1"/>
    </source>
</evidence>
<feature type="compositionally biased region" description="Acidic residues" evidence="1">
    <location>
        <begin position="184"/>
        <end position="195"/>
    </location>
</feature>
<protein>
    <submittedName>
        <fullName evidence="2">Uncharacterized protein</fullName>
    </submittedName>
</protein>
<sequence>MFKLLYNRFTKLIIDYFLSCNKNIPRRSDSELHSEGDDSPFTKLLNTVKEQNESPVKSGIGKGYMRLGDYEANVPNMFKKDVVPRKTRSLTVTGETVVVELAKSTSINEQCTQQRQKSKLTIDRQIHNDIVDILESLRQKKQAVAGKESSAAHITFYDNLDTESVATHYSSCLDTSKERANETNDADDPDMDLTNDEPKGDDDTTRYGVFMYHKSTETPKSTYFSLMITSSPLDFIQNLLDETLVNELMNLISNPVYTDAHRTSMVHKPKGNPDVRSFSSSASEVPFDGARKLITTTLKLLMVFTNGKVAELTSSKKKCVTDQKGKRFDDNEYEFSYADLPQLSLNDVEDMVDDIKLEVESYQQTLNLTKPMMFFEGIDQKIPFTMSETHKGVVCLNQHNVKSFMKLNKVKKFCDGTLMKILDNLIDMVNTNKLEGIKKIRRMFRGGVRCRLCVRNTCGSVGACKPFISKRKEGSKSSSTNFLIDSLTRGNDDIDFDFEFDLRELECLLNQDPTIDSSRKNNIKIIDSILEGFSDKVFPLDSFPPRNDDDLFDFEADSGEWKYLLEHDPSDDINS</sequence>
<reference evidence="2" key="1">
    <citation type="journal article" date="2019" name="Sci. Rep.">
        <title>Draft genome of Tanacetum cinerariifolium, the natural source of mosquito coil.</title>
        <authorList>
            <person name="Yamashiro T."/>
            <person name="Shiraishi A."/>
            <person name="Satake H."/>
            <person name="Nakayama K."/>
        </authorList>
    </citation>
    <scope>NUCLEOTIDE SEQUENCE</scope>
</reference>
<gene>
    <name evidence="2" type="ORF">Tci_026609</name>
</gene>
<comment type="caution">
    <text evidence="2">The sequence shown here is derived from an EMBL/GenBank/DDBJ whole genome shotgun (WGS) entry which is preliminary data.</text>
</comment>
<dbReference type="EMBL" id="BKCJ010003363">
    <property type="protein sequence ID" value="GEU54631.1"/>
    <property type="molecule type" value="Genomic_DNA"/>
</dbReference>
<organism evidence="2">
    <name type="scientific">Tanacetum cinerariifolium</name>
    <name type="common">Dalmatian daisy</name>
    <name type="synonym">Chrysanthemum cinerariifolium</name>
    <dbReference type="NCBI Taxonomy" id="118510"/>
    <lineage>
        <taxon>Eukaryota</taxon>
        <taxon>Viridiplantae</taxon>
        <taxon>Streptophyta</taxon>
        <taxon>Embryophyta</taxon>
        <taxon>Tracheophyta</taxon>
        <taxon>Spermatophyta</taxon>
        <taxon>Magnoliopsida</taxon>
        <taxon>eudicotyledons</taxon>
        <taxon>Gunneridae</taxon>
        <taxon>Pentapetalae</taxon>
        <taxon>asterids</taxon>
        <taxon>campanulids</taxon>
        <taxon>Asterales</taxon>
        <taxon>Asteraceae</taxon>
        <taxon>Asteroideae</taxon>
        <taxon>Anthemideae</taxon>
        <taxon>Anthemidinae</taxon>
        <taxon>Tanacetum</taxon>
    </lineage>
</organism>
<accession>A0A6L2KY78</accession>